<dbReference type="EC" id="6.1.1.15" evidence="10"/>
<protein>
    <recommendedName>
        <fullName evidence="10">Proline--tRNA ligase</fullName>
        <ecNumber evidence="10">6.1.1.15</ecNumber>
    </recommendedName>
    <alternativeName>
        <fullName evidence="10">Prolyl-tRNA synthetase</fullName>
        <shortName evidence="10">ProRS</shortName>
    </alternativeName>
</protein>
<dbReference type="SUPFAM" id="SSF52954">
    <property type="entry name" value="Class II aaRS ABD-related"/>
    <property type="match status" value="1"/>
</dbReference>
<accession>A0ABV7ZEX3</accession>
<keyword evidence="5 10" id="KW-0547">Nucleotide-binding</keyword>
<dbReference type="Proteomes" id="UP001595783">
    <property type="component" value="Unassembled WGS sequence"/>
</dbReference>
<dbReference type="InterPro" id="IPR045864">
    <property type="entry name" value="aa-tRNA-synth_II/BPL/LPL"/>
</dbReference>
<reference evidence="13" key="1">
    <citation type="journal article" date="2019" name="Int. J. Syst. Evol. Microbiol.">
        <title>The Global Catalogue of Microorganisms (GCM) 10K type strain sequencing project: providing services to taxonomists for standard genome sequencing and annotation.</title>
        <authorList>
            <consortium name="The Broad Institute Genomics Platform"/>
            <consortium name="The Broad Institute Genome Sequencing Center for Infectious Disease"/>
            <person name="Wu L."/>
            <person name="Ma J."/>
        </authorList>
    </citation>
    <scope>NUCLEOTIDE SEQUENCE [LARGE SCALE GENOMIC DNA]</scope>
    <source>
        <strain evidence="13">CCUG 53816</strain>
    </source>
</reference>
<comment type="caution">
    <text evidence="12">The sequence shown here is derived from an EMBL/GenBank/DDBJ whole genome shotgun (WGS) entry which is preliminary data.</text>
</comment>
<proteinExistence type="inferred from homology"/>
<dbReference type="CDD" id="cd00861">
    <property type="entry name" value="ProRS_anticodon_short"/>
    <property type="match status" value="1"/>
</dbReference>
<name>A0ABV7ZEX3_9HELI</name>
<comment type="domain">
    <text evidence="10">Consists of three domains: the N-terminal catalytic domain, the editing domain and the C-terminal anticodon-binding domain.</text>
</comment>
<keyword evidence="6 10" id="KW-0067">ATP-binding</keyword>
<keyword evidence="4 10" id="KW-0436">Ligase</keyword>
<dbReference type="HAMAP" id="MF_01569">
    <property type="entry name" value="Pro_tRNA_synth_type1"/>
    <property type="match status" value="1"/>
</dbReference>
<dbReference type="PRINTS" id="PR01046">
    <property type="entry name" value="TRNASYNTHPRO"/>
</dbReference>
<sequence length="577" mass="64540">MRLSQLFAPTTKEVPKDAVLKSHQFMVQGGFIQQMGSGLYHFLPLGHKVLSKIRAMIKEVMDSYGAQECTLGFVVPASLWQQSGRFEQYGKELLSFLDRKDNPCVLSPTHEEPITQIIKAHVKSYKQLPLNLYQIHTKFRDEIRPRFGLMRAREFVMKDAYSFHANTECLDREFERMHAAYSEIFTKLGLDFRAVEADSGAIGGSKSKEFVVLAECGEDSVIVCQNCSYAANIEIAKRAKRPEPDNVPKASFAKFYTPNTPTIEKLSAFFKVPAYFLMKAVLKKARLSKGTRPVVFFLRGDDQLEDTKALNAFNKSALENALELEEMSPSEVTALGLPVGYIGAYGLKHLVPDIEVIFDVDLQDADCLICGANEADQHFVGVDLATFADLNYQDIAKTRPQDRCVECQGALSEKRSIEVGHIFKLGDKYSKSMEATYLDKEGRLQHFEMGCYGIGVTRLMSAILEQYSDEKGCVWSKASAPFEVVVVVANPKDSALEALGTQIYEELKKAEIDVLLDDRADRFGAKMADFELIGCSHALIIGKQALEGQFELITRQGLSKHTIARDLIVQTLLEART</sequence>
<dbReference type="NCBIfam" id="TIGR00409">
    <property type="entry name" value="proS_fam_II"/>
    <property type="match status" value="1"/>
</dbReference>
<evidence type="ECO:0000256" key="8">
    <source>
        <dbReference type="ARBA" id="ARBA00023146"/>
    </source>
</evidence>
<gene>
    <name evidence="10 12" type="primary">proS</name>
    <name evidence="12" type="ORF">ACFOPX_01045</name>
</gene>
<dbReference type="SUPFAM" id="SSF55826">
    <property type="entry name" value="YbaK/ProRS associated domain"/>
    <property type="match status" value="1"/>
</dbReference>
<dbReference type="GO" id="GO:0004827">
    <property type="term" value="F:proline-tRNA ligase activity"/>
    <property type="evidence" value="ECO:0007669"/>
    <property type="project" value="UniProtKB-EC"/>
</dbReference>
<comment type="subunit">
    <text evidence="2 10">Homodimer.</text>
</comment>
<dbReference type="InterPro" id="IPR050062">
    <property type="entry name" value="Pro-tRNA_synthetase"/>
</dbReference>
<dbReference type="InterPro" id="IPR002314">
    <property type="entry name" value="aa-tRNA-synt_IIb"/>
</dbReference>
<feature type="domain" description="Aminoacyl-transfer RNA synthetases class-II family profile" evidence="11">
    <location>
        <begin position="33"/>
        <end position="481"/>
    </location>
</feature>
<dbReference type="SUPFAM" id="SSF55681">
    <property type="entry name" value="Class II aaRS and biotin synthetases"/>
    <property type="match status" value="1"/>
</dbReference>
<organism evidence="12 13">
    <name type="scientific">Helicobacter baculiformis</name>
    <dbReference type="NCBI Taxonomy" id="427351"/>
    <lineage>
        <taxon>Bacteria</taxon>
        <taxon>Pseudomonadati</taxon>
        <taxon>Campylobacterota</taxon>
        <taxon>Epsilonproteobacteria</taxon>
        <taxon>Campylobacterales</taxon>
        <taxon>Helicobacteraceae</taxon>
        <taxon>Helicobacter</taxon>
    </lineage>
</organism>
<dbReference type="InterPro" id="IPR044140">
    <property type="entry name" value="ProRS_anticodon_short"/>
</dbReference>
<dbReference type="InterPro" id="IPR036621">
    <property type="entry name" value="Anticodon-bd_dom_sf"/>
</dbReference>
<dbReference type="InterPro" id="IPR004154">
    <property type="entry name" value="Anticodon-bd"/>
</dbReference>
<dbReference type="Pfam" id="PF00587">
    <property type="entry name" value="tRNA-synt_2b"/>
    <property type="match status" value="1"/>
</dbReference>
<dbReference type="InterPro" id="IPR007214">
    <property type="entry name" value="YbaK/aa-tRNA-synth-assoc-dom"/>
</dbReference>
<keyword evidence="13" id="KW-1185">Reference proteome</keyword>
<evidence type="ECO:0000256" key="9">
    <source>
        <dbReference type="ARBA" id="ARBA00047671"/>
    </source>
</evidence>
<evidence type="ECO:0000256" key="3">
    <source>
        <dbReference type="ARBA" id="ARBA00022490"/>
    </source>
</evidence>
<evidence type="ECO:0000259" key="11">
    <source>
        <dbReference type="PROSITE" id="PS50862"/>
    </source>
</evidence>
<dbReference type="InterPro" id="IPR002316">
    <property type="entry name" value="Pro-tRNA-ligase_IIa"/>
</dbReference>
<dbReference type="InterPro" id="IPR006195">
    <property type="entry name" value="aa-tRNA-synth_II"/>
</dbReference>
<evidence type="ECO:0000256" key="6">
    <source>
        <dbReference type="ARBA" id="ARBA00022840"/>
    </source>
</evidence>
<dbReference type="CDD" id="cd00779">
    <property type="entry name" value="ProRS_core_prok"/>
    <property type="match status" value="1"/>
</dbReference>
<dbReference type="PANTHER" id="PTHR42753:SF2">
    <property type="entry name" value="PROLINE--TRNA LIGASE"/>
    <property type="match status" value="1"/>
</dbReference>
<dbReference type="CDD" id="cd04334">
    <property type="entry name" value="ProRS-INS"/>
    <property type="match status" value="1"/>
</dbReference>
<dbReference type="Pfam" id="PF04073">
    <property type="entry name" value="tRNA_edit"/>
    <property type="match status" value="1"/>
</dbReference>
<dbReference type="PANTHER" id="PTHR42753">
    <property type="entry name" value="MITOCHONDRIAL RIBOSOME PROTEIN L39/PROLYL-TRNA LIGASE FAMILY MEMBER"/>
    <property type="match status" value="1"/>
</dbReference>
<evidence type="ECO:0000256" key="10">
    <source>
        <dbReference type="HAMAP-Rule" id="MF_01569"/>
    </source>
</evidence>
<dbReference type="NCBIfam" id="NF006625">
    <property type="entry name" value="PRK09194.1"/>
    <property type="match status" value="1"/>
</dbReference>
<dbReference type="Gene3D" id="3.30.930.10">
    <property type="entry name" value="Bira Bifunctional Protein, Domain 2"/>
    <property type="match status" value="2"/>
</dbReference>
<comment type="catalytic activity">
    <reaction evidence="9 10">
        <text>tRNA(Pro) + L-proline + ATP = L-prolyl-tRNA(Pro) + AMP + diphosphate</text>
        <dbReference type="Rhea" id="RHEA:14305"/>
        <dbReference type="Rhea" id="RHEA-COMP:9700"/>
        <dbReference type="Rhea" id="RHEA-COMP:9702"/>
        <dbReference type="ChEBI" id="CHEBI:30616"/>
        <dbReference type="ChEBI" id="CHEBI:33019"/>
        <dbReference type="ChEBI" id="CHEBI:60039"/>
        <dbReference type="ChEBI" id="CHEBI:78442"/>
        <dbReference type="ChEBI" id="CHEBI:78532"/>
        <dbReference type="ChEBI" id="CHEBI:456215"/>
        <dbReference type="EC" id="6.1.1.15"/>
    </reaction>
</comment>
<keyword evidence="7 10" id="KW-0648">Protein biosynthesis</keyword>
<evidence type="ECO:0000256" key="5">
    <source>
        <dbReference type="ARBA" id="ARBA00022741"/>
    </source>
</evidence>
<dbReference type="InterPro" id="IPR033730">
    <property type="entry name" value="ProRS_core_prok"/>
</dbReference>
<comment type="subcellular location">
    <subcellularLocation>
        <location evidence="1 10">Cytoplasm</location>
    </subcellularLocation>
</comment>
<dbReference type="Pfam" id="PF03129">
    <property type="entry name" value="HGTP_anticodon"/>
    <property type="match status" value="1"/>
</dbReference>
<comment type="function">
    <text evidence="10">Catalyzes the attachment of proline to tRNA(Pro) in a two-step reaction: proline is first activated by ATP to form Pro-AMP and then transferred to the acceptor end of tRNA(Pro). As ProRS can inadvertently accommodate and process non-cognate amino acids such as alanine and cysteine, to avoid such errors it has two additional distinct editing activities against alanine. One activity is designated as 'pretransfer' editing and involves the tRNA(Pro)-independent hydrolysis of activated Ala-AMP. The other activity is designated 'posttransfer' editing and involves deacylation of mischarged Ala-tRNA(Pro). The misacylated Cys-tRNA(Pro) is not edited by ProRS.</text>
</comment>
<dbReference type="Gene3D" id="3.40.50.800">
    <property type="entry name" value="Anticodon-binding domain"/>
    <property type="match status" value="1"/>
</dbReference>
<comment type="similarity">
    <text evidence="10">Belongs to the class-II aminoacyl-tRNA synthetase family. ProS type 1 subfamily.</text>
</comment>
<evidence type="ECO:0000256" key="2">
    <source>
        <dbReference type="ARBA" id="ARBA00011738"/>
    </source>
</evidence>
<dbReference type="InterPro" id="IPR036754">
    <property type="entry name" value="YbaK/aa-tRNA-synt-asso_dom_sf"/>
</dbReference>
<dbReference type="InterPro" id="IPR004500">
    <property type="entry name" value="Pro-tRNA-synth_IIa_bac-type"/>
</dbReference>
<keyword evidence="8 10" id="KW-0030">Aminoacyl-tRNA synthetase</keyword>
<dbReference type="InterPro" id="IPR023717">
    <property type="entry name" value="Pro-tRNA-Synthase_IIa_type1"/>
</dbReference>
<evidence type="ECO:0000313" key="12">
    <source>
        <dbReference type="EMBL" id="MFC3847122.1"/>
    </source>
</evidence>
<evidence type="ECO:0000256" key="7">
    <source>
        <dbReference type="ARBA" id="ARBA00022917"/>
    </source>
</evidence>
<evidence type="ECO:0000256" key="4">
    <source>
        <dbReference type="ARBA" id="ARBA00022598"/>
    </source>
</evidence>
<keyword evidence="3 10" id="KW-0963">Cytoplasm</keyword>
<dbReference type="EMBL" id="JBHRZO010000004">
    <property type="protein sequence ID" value="MFC3847122.1"/>
    <property type="molecule type" value="Genomic_DNA"/>
</dbReference>
<evidence type="ECO:0000256" key="1">
    <source>
        <dbReference type="ARBA" id="ARBA00004496"/>
    </source>
</evidence>
<dbReference type="PROSITE" id="PS50862">
    <property type="entry name" value="AA_TRNA_LIGASE_II"/>
    <property type="match status" value="1"/>
</dbReference>
<dbReference type="RefSeq" id="WP_104751886.1">
    <property type="nucleotide sequence ID" value="NZ_FZMF01000011.1"/>
</dbReference>
<evidence type="ECO:0000313" key="13">
    <source>
        <dbReference type="Proteomes" id="UP001595783"/>
    </source>
</evidence>